<dbReference type="RefSeq" id="WP_185102783.1">
    <property type="nucleotide sequence ID" value="NZ_BAAAXY010000164.1"/>
</dbReference>
<gene>
    <name evidence="2" type="ORF">HD593_003056</name>
</gene>
<dbReference type="AlphaFoldDB" id="A0A7X0NRI0"/>
<keyword evidence="1" id="KW-0732">Signal</keyword>
<keyword evidence="3" id="KW-1185">Reference proteome</keyword>
<reference evidence="2 3" key="1">
    <citation type="submission" date="2020-08" db="EMBL/GenBank/DDBJ databases">
        <title>Sequencing the genomes of 1000 actinobacteria strains.</title>
        <authorList>
            <person name="Klenk H.-P."/>
        </authorList>
    </citation>
    <scope>NUCLEOTIDE SEQUENCE [LARGE SCALE GENOMIC DNA]</scope>
    <source>
        <strain evidence="2 3">DSM 43768</strain>
    </source>
</reference>
<sequence length="71" mass="7767">MRRRAHLLLATAALATALVPLVPLAPADSPQPPGLIRSTQSVRHALMKAGQHFYRLSDILGGINWHHQLTL</sequence>
<feature type="chain" id="PRO_5030944455" evidence="1">
    <location>
        <begin position="28"/>
        <end position="71"/>
    </location>
</feature>
<organism evidence="2 3">
    <name type="scientific">Nonomuraea rubra</name>
    <dbReference type="NCBI Taxonomy" id="46180"/>
    <lineage>
        <taxon>Bacteria</taxon>
        <taxon>Bacillati</taxon>
        <taxon>Actinomycetota</taxon>
        <taxon>Actinomycetes</taxon>
        <taxon>Streptosporangiales</taxon>
        <taxon>Streptosporangiaceae</taxon>
        <taxon>Nonomuraea</taxon>
    </lineage>
</organism>
<accession>A0A7X0NRI0</accession>
<proteinExistence type="predicted"/>
<evidence type="ECO:0000256" key="1">
    <source>
        <dbReference type="SAM" id="SignalP"/>
    </source>
</evidence>
<comment type="caution">
    <text evidence="2">The sequence shown here is derived from an EMBL/GenBank/DDBJ whole genome shotgun (WGS) entry which is preliminary data.</text>
</comment>
<evidence type="ECO:0000313" key="3">
    <source>
        <dbReference type="Proteomes" id="UP000565579"/>
    </source>
</evidence>
<dbReference type="EMBL" id="JACHMI010000001">
    <property type="protein sequence ID" value="MBB6548261.1"/>
    <property type="molecule type" value="Genomic_DNA"/>
</dbReference>
<protein>
    <submittedName>
        <fullName evidence="2">Uncharacterized protein</fullName>
    </submittedName>
</protein>
<feature type="signal peptide" evidence="1">
    <location>
        <begin position="1"/>
        <end position="27"/>
    </location>
</feature>
<name>A0A7X0NRI0_9ACTN</name>
<evidence type="ECO:0000313" key="2">
    <source>
        <dbReference type="EMBL" id="MBB6548261.1"/>
    </source>
</evidence>
<dbReference type="Proteomes" id="UP000565579">
    <property type="component" value="Unassembled WGS sequence"/>
</dbReference>